<evidence type="ECO:0000313" key="2">
    <source>
        <dbReference type="Proteomes" id="UP000694906"/>
    </source>
</evidence>
<feature type="compositionally biased region" description="Basic residues" evidence="1">
    <location>
        <begin position="120"/>
        <end position="134"/>
    </location>
</feature>
<evidence type="ECO:0000313" key="3">
    <source>
        <dbReference type="RefSeq" id="XP_021108063.1"/>
    </source>
</evidence>
<dbReference type="GeneID" id="110347519"/>
<name>A0AAX6SGU9_HETGA</name>
<organism evidence="2 3">
    <name type="scientific">Heterocephalus glaber</name>
    <name type="common">Naked mole rat</name>
    <dbReference type="NCBI Taxonomy" id="10181"/>
    <lineage>
        <taxon>Eukaryota</taxon>
        <taxon>Metazoa</taxon>
        <taxon>Chordata</taxon>
        <taxon>Craniata</taxon>
        <taxon>Vertebrata</taxon>
        <taxon>Euteleostomi</taxon>
        <taxon>Mammalia</taxon>
        <taxon>Eutheria</taxon>
        <taxon>Euarchontoglires</taxon>
        <taxon>Glires</taxon>
        <taxon>Rodentia</taxon>
        <taxon>Hystricomorpha</taxon>
        <taxon>Bathyergidae</taxon>
        <taxon>Heterocephalus</taxon>
    </lineage>
</organism>
<feature type="region of interest" description="Disordered" evidence="1">
    <location>
        <begin position="64"/>
        <end position="244"/>
    </location>
</feature>
<dbReference type="AlphaFoldDB" id="A0AAX6SGU9"/>
<evidence type="ECO:0000256" key="1">
    <source>
        <dbReference type="SAM" id="MobiDB-lite"/>
    </source>
</evidence>
<proteinExistence type="predicted"/>
<feature type="compositionally biased region" description="Basic and acidic residues" evidence="1">
    <location>
        <begin position="82"/>
        <end position="91"/>
    </location>
</feature>
<dbReference type="RefSeq" id="XP_021108063.1">
    <property type="nucleotide sequence ID" value="XM_021252404.1"/>
</dbReference>
<protein>
    <submittedName>
        <fullName evidence="3">Uncharacterized protein LOC110347519</fullName>
    </submittedName>
</protein>
<sequence length="244" mass="25615">HNKARLSLLKSIAGSEYSGINFSAVWPLSLPQAGGADHTVEPRGCRRAQPAGVLGSSCGGRRLLHSAPSSGSRLRGAACESPRSREPKERGGAGARGWRRAEGRSSTARRPRKEEEGRLRVGKRRKRRPGKGRVAKPGGGEERRGGARARWKAPGAGGDRGAAGRWGSLRRRRCARPALRTASASRASCPRRPAPGRASEPASGPLAPLARSHGAAAPGVQRLLPGQPVVPGEDPCARSGARED</sequence>
<keyword evidence="2" id="KW-1185">Reference proteome</keyword>
<feature type="non-terminal residue" evidence="3">
    <location>
        <position position="1"/>
    </location>
</feature>
<gene>
    <name evidence="3" type="primary">LOC110347519</name>
</gene>
<reference evidence="3" key="1">
    <citation type="submission" date="2025-08" db="UniProtKB">
        <authorList>
            <consortium name="RefSeq"/>
        </authorList>
    </citation>
    <scope>IDENTIFICATION</scope>
</reference>
<dbReference type="Proteomes" id="UP000694906">
    <property type="component" value="Unplaced"/>
</dbReference>
<accession>A0AAX6SGU9</accession>